<accession>A0A2N9FJV8</accession>
<gene>
    <name evidence="1" type="ORF">FSB_LOCUS15202</name>
</gene>
<dbReference type="AlphaFoldDB" id="A0A2N9FJV8"/>
<reference evidence="1" key="1">
    <citation type="submission" date="2018-02" db="EMBL/GenBank/DDBJ databases">
        <authorList>
            <person name="Cohen D.B."/>
            <person name="Kent A.D."/>
        </authorList>
    </citation>
    <scope>NUCLEOTIDE SEQUENCE</scope>
</reference>
<organism evidence="1">
    <name type="scientific">Fagus sylvatica</name>
    <name type="common">Beechnut</name>
    <dbReference type="NCBI Taxonomy" id="28930"/>
    <lineage>
        <taxon>Eukaryota</taxon>
        <taxon>Viridiplantae</taxon>
        <taxon>Streptophyta</taxon>
        <taxon>Embryophyta</taxon>
        <taxon>Tracheophyta</taxon>
        <taxon>Spermatophyta</taxon>
        <taxon>Magnoliopsida</taxon>
        <taxon>eudicotyledons</taxon>
        <taxon>Gunneridae</taxon>
        <taxon>Pentapetalae</taxon>
        <taxon>rosids</taxon>
        <taxon>fabids</taxon>
        <taxon>Fagales</taxon>
        <taxon>Fagaceae</taxon>
        <taxon>Fagus</taxon>
    </lineage>
</organism>
<sequence length="138" mass="14880">MESGSVVNCNVYILECLSLVWTNRLSKLNSNWVAGDGETLKFIDGGKGIIIPLEIKESIATTGLESNSFELSELQEVIGELMLLNAVRKIPNPEVSGGWMVVVIGITPGGARMATHFLIKSRRVVSPKPVPSSSTARL</sequence>
<dbReference type="EMBL" id="OIVN01000913">
    <property type="protein sequence ID" value="SPC87320.1"/>
    <property type="molecule type" value="Genomic_DNA"/>
</dbReference>
<proteinExistence type="predicted"/>
<protein>
    <submittedName>
        <fullName evidence="1">Uncharacterized protein</fullName>
    </submittedName>
</protein>
<evidence type="ECO:0000313" key="1">
    <source>
        <dbReference type="EMBL" id="SPC87320.1"/>
    </source>
</evidence>
<name>A0A2N9FJV8_FAGSY</name>